<sequence length="162" mass="18400">MAQGVPVKRRSIGRLSAISTTRRHRLRDLDFSPWHLATLHVIYVAAPRLPPFIVLTKLPSRREPTFIVSPPQPEAMAAATTVWIHCVLQPHMLITSIANFYNPPWFKVLPGLILKPLKHLLKEGAIYELSVFNVTRSNIHFKLTDLRVCIPLNGQTNLVELM</sequence>
<accession>A0A8X7W697</accession>
<dbReference type="EMBL" id="JAAMPC010000003">
    <property type="protein sequence ID" value="KAG2323160.1"/>
    <property type="molecule type" value="Genomic_DNA"/>
</dbReference>
<organism evidence="1 2">
    <name type="scientific">Brassica carinata</name>
    <name type="common">Ethiopian mustard</name>
    <name type="synonym">Abyssinian cabbage</name>
    <dbReference type="NCBI Taxonomy" id="52824"/>
    <lineage>
        <taxon>Eukaryota</taxon>
        <taxon>Viridiplantae</taxon>
        <taxon>Streptophyta</taxon>
        <taxon>Embryophyta</taxon>
        <taxon>Tracheophyta</taxon>
        <taxon>Spermatophyta</taxon>
        <taxon>Magnoliopsida</taxon>
        <taxon>eudicotyledons</taxon>
        <taxon>Gunneridae</taxon>
        <taxon>Pentapetalae</taxon>
        <taxon>rosids</taxon>
        <taxon>malvids</taxon>
        <taxon>Brassicales</taxon>
        <taxon>Brassicaceae</taxon>
        <taxon>Brassiceae</taxon>
        <taxon>Brassica</taxon>
    </lineage>
</organism>
<evidence type="ECO:0000313" key="2">
    <source>
        <dbReference type="Proteomes" id="UP000886595"/>
    </source>
</evidence>
<dbReference type="Proteomes" id="UP000886595">
    <property type="component" value="Unassembled WGS sequence"/>
</dbReference>
<evidence type="ECO:0000313" key="1">
    <source>
        <dbReference type="EMBL" id="KAG2323160.1"/>
    </source>
</evidence>
<comment type="caution">
    <text evidence="1">The sequence shown here is derived from an EMBL/GenBank/DDBJ whole genome shotgun (WGS) entry which is preliminary data.</text>
</comment>
<dbReference type="AlphaFoldDB" id="A0A8X7W697"/>
<name>A0A8X7W697_BRACI</name>
<proteinExistence type="predicted"/>
<protein>
    <submittedName>
        <fullName evidence="1">Uncharacterized protein</fullName>
    </submittedName>
</protein>
<gene>
    <name evidence="1" type="ORF">Bca52824_016373</name>
</gene>
<dbReference type="OrthoDB" id="1931061at2759"/>
<reference evidence="1 2" key="1">
    <citation type="submission" date="2020-02" db="EMBL/GenBank/DDBJ databases">
        <authorList>
            <person name="Ma Q."/>
            <person name="Huang Y."/>
            <person name="Song X."/>
            <person name="Pei D."/>
        </authorList>
    </citation>
    <scope>NUCLEOTIDE SEQUENCE [LARGE SCALE GENOMIC DNA]</scope>
    <source>
        <strain evidence="1">Sxm20200214</strain>
        <tissue evidence="1">Leaf</tissue>
    </source>
</reference>
<keyword evidence="2" id="KW-1185">Reference proteome</keyword>